<dbReference type="STRING" id="1121884.SAMN02745131_02482"/>
<dbReference type="Pfam" id="PF13439">
    <property type="entry name" value="Glyco_transf_4"/>
    <property type="match status" value="1"/>
</dbReference>
<dbReference type="PANTHER" id="PTHR45947:SF3">
    <property type="entry name" value="SULFOQUINOVOSYL TRANSFERASE SQD2"/>
    <property type="match status" value="1"/>
</dbReference>
<dbReference type="AlphaFoldDB" id="A0A1M5B9G7"/>
<evidence type="ECO:0000313" key="3">
    <source>
        <dbReference type="EMBL" id="SHF39201.1"/>
    </source>
</evidence>
<evidence type="ECO:0000313" key="4">
    <source>
        <dbReference type="Proteomes" id="UP000184048"/>
    </source>
</evidence>
<dbReference type="EMBL" id="FQUU01000010">
    <property type="protein sequence ID" value="SHF39201.1"/>
    <property type="molecule type" value="Genomic_DNA"/>
</dbReference>
<evidence type="ECO:0000256" key="1">
    <source>
        <dbReference type="SAM" id="Phobius"/>
    </source>
</evidence>
<dbReference type="OrthoDB" id="9792269at2"/>
<dbReference type="PANTHER" id="PTHR45947">
    <property type="entry name" value="SULFOQUINOVOSYL TRANSFERASE SQD2"/>
    <property type="match status" value="1"/>
</dbReference>
<accession>A0A1M5B9G7</accession>
<dbReference type="RefSeq" id="WP_072835661.1">
    <property type="nucleotide sequence ID" value="NZ_FQUU01000010.1"/>
</dbReference>
<sequence>MKIVFVSRSNTGYPYPYVKEQADALVRNYNVEISHFLVAHGGVSSYLKAVIKLFDFTRKNRVDLIHVHCGLSALVAVLYKYLFFKKLKIIITFHGSDINIPKERKYSLFAAQFSSHNILVSEKMLKYFKKKYSIIPCGIETNIKLDSRENTRIEKGWEKNDFVILFSAGFHRKVKDPQFAFKVIEAFSNVTKRKVRFIEMKGFTRNEVTNIMQAADVMLMCSFTEGSPQVIKEAILNSLPVISNDVGEVRLICSGVDNCYIIQKTVTEYVRCLKFLSQANARIQNRFPVIEKFDNNIISKKIFGVYSEVLNEC</sequence>
<dbReference type="Gene3D" id="3.40.50.2000">
    <property type="entry name" value="Glycogen Phosphorylase B"/>
    <property type="match status" value="2"/>
</dbReference>
<keyword evidence="3" id="KW-0808">Transferase</keyword>
<proteinExistence type="predicted"/>
<reference evidence="3 4" key="1">
    <citation type="submission" date="2016-11" db="EMBL/GenBank/DDBJ databases">
        <authorList>
            <person name="Jaros S."/>
            <person name="Januszkiewicz K."/>
            <person name="Wedrychowicz H."/>
        </authorList>
    </citation>
    <scope>NUCLEOTIDE SEQUENCE [LARGE SCALE GENOMIC DNA]</scope>
    <source>
        <strain evidence="3 4">DSM 18119</strain>
    </source>
</reference>
<keyword evidence="1" id="KW-1133">Transmembrane helix</keyword>
<dbReference type="GO" id="GO:0016757">
    <property type="term" value="F:glycosyltransferase activity"/>
    <property type="evidence" value="ECO:0007669"/>
    <property type="project" value="TreeGrafter"/>
</dbReference>
<feature type="transmembrane region" description="Helical" evidence="1">
    <location>
        <begin position="64"/>
        <end position="83"/>
    </location>
</feature>
<dbReference type="Proteomes" id="UP000184048">
    <property type="component" value="Unassembled WGS sequence"/>
</dbReference>
<dbReference type="CDD" id="cd03801">
    <property type="entry name" value="GT4_PimA-like"/>
    <property type="match status" value="1"/>
</dbReference>
<protein>
    <submittedName>
        <fullName evidence="3">Glycosyltransferase involved in cell wall bisynthesis</fullName>
    </submittedName>
</protein>
<feature type="domain" description="Glycosyltransferase subfamily 4-like N-terminal" evidence="2">
    <location>
        <begin position="27"/>
        <end position="141"/>
    </location>
</feature>
<dbReference type="SUPFAM" id="SSF53756">
    <property type="entry name" value="UDP-Glycosyltransferase/glycogen phosphorylase"/>
    <property type="match status" value="1"/>
</dbReference>
<organism evidence="3 4">
    <name type="scientific">Flavisolibacter ginsengisoli DSM 18119</name>
    <dbReference type="NCBI Taxonomy" id="1121884"/>
    <lineage>
        <taxon>Bacteria</taxon>
        <taxon>Pseudomonadati</taxon>
        <taxon>Bacteroidota</taxon>
        <taxon>Chitinophagia</taxon>
        <taxon>Chitinophagales</taxon>
        <taxon>Chitinophagaceae</taxon>
        <taxon>Flavisolibacter</taxon>
    </lineage>
</organism>
<dbReference type="Pfam" id="PF13692">
    <property type="entry name" value="Glyco_trans_1_4"/>
    <property type="match status" value="1"/>
</dbReference>
<dbReference type="InterPro" id="IPR050194">
    <property type="entry name" value="Glycosyltransferase_grp1"/>
</dbReference>
<name>A0A1M5B9G7_9BACT</name>
<keyword evidence="1" id="KW-0472">Membrane</keyword>
<evidence type="ECO:0000259" key="2">
    <source>
        <dbReference type="Pfam" id="PF13439"/>
    </source>
</evidence>
<keyword evidence="1" id="KW-0812">Transmembrane</keyword>
<gene>
    <name evidence="3" type="ORF">SAMN02745131_02482</name>
</gene>
<keyword evidence="4" id="KW-1185">Reference proteome</keyword>
<dbReference type="InterPro" id="IPR028098">
    <property type="entry name" value="Glyco_trans_4-like_N"/>
</dbReference>